<reference evidence="13" key="1">
    <citation type="submission" date="2020-10" db="EMBL/GenBank/DDBJ databases">
        <authorList>
            <person name="Gilroy R."/>
        </authorList>
    </citation>
    <scope>NUCLEOTIDE SEQUENCE</scope>
    <source>
        <strain evidence="13">ChiBcec7-5410</strain>
    </source>
</reference>
<keyword evidence="4 10" id="KW-0813">Transport</keyword>
<evidence type="ECO:0000256" key="11">
    <source>
        <dbReference type="SAM" id="Coils"/>
    </source>
</evidence>
<evidence type="ECO:0000256" key="9">
    <source>
        <dbReference type="ARBA" id="ARBA00023310"/>
    </source>
</evidence>
<dbReference type="Proteomes" id="UP000824160">
    <property type="component" value="Unassembled WGS sequence"/>
</dbReference>
<keyword evidence="6 10" id="KW-0406">Ion transport</keyword>
<dbReference type="GO" id="GO:0042777">
    <property type="term" value="P:proton motive force-driven plasma membrane ATP synthesis"/>
    <property type="evidence" value="ECO:0007669"/>
    <property type="project" value="UniProtKB-UniRule"/>
</dbReference>
<evidence type="ECO:0000256" key="1">
    <source>
        <dbReference type="ARBA" id="ARBA00003456"/>
    </source>
</evidence>
<evidence type="ECO:0000256" key="2">
    <source>
        <dbReference type="ARBA" id="ARBA00004170"/>
    </source>
</evidence>
<dbReference type="NCBIfam" id="TIGR01146">
    <property type="entry name" value="ATPsyn_F1gamma"/>
    <property type="match status" value="1"/>
</dbReference>
<dbReference type="InterPro" id="IPR035968">
    <property type="entry name" value="ATP_synth_F1_ATPase_gsu"/>
</dbReference>
<dbReference type="EMBL" id="DVLW01000123">
    <property type="protein sequence ID" value="HIT94466.1"/>
    <property type="molecule type" value="Genomic_DNA"/>
</dbReference>
<evidence type="ECO:0000256" key="12">
    <source>
        <dbReference type="SAM" id="MobiDB-lite"/>
    </source>
</evidence>
<dbReference type="PROSITE" id="PS00153">
    <property type="entry name" value="ATPASE_GAMMA"/>
    <property type="match status" value="1"/>
</dbReference>
<feature type="compositionally biased region" description="Basic and acidic residues" evidence="12">
    <location>
        <begin position="304"/>
        <end position="313"/>
    </location>
</feature>
<keyword evidence="10" id="KW-1003">Cell membrane</keyword>
<evidence type="ECO:0000256" key="8">
    <source>
        <dbReference type="ARBA" id="ARBA00023196"/>
    </source>
</evidence>
<dbReference type="Pfam" id="PF00231">
    <property type="entry name" value="ATP-synt"/>
    <property type="match status" value="1"/>
</dbReference>
<accession>A0A9D1KSF7</accession>
<comment type="caution">
    <text evidence="13">The sequence shown here is derived from an EMBL/GenBank/DDBJ whole genome shotgun (WGS) entry which is preliminary data.</text>
</comment>
<dbReference type="InterPro" id="IPR023632">
    <property type="entry name" value="ATP_synth_F1_gsu_CS"/>
</dbReference>
<reference evidence="13" key="2">
    <citation type="journal article" date="2021" name="PeerJ">
        <title>Extensive microbial diversity within the chicken gut microbiome revealed by metagenomics and culture.</title>
        <authorList>
            <person name="Gilroy R."/>
            <person name="Ravi A."/>
            <person name="Getino M."/>
            <person name="Pursley I."/>
            <person name="Horton D.L."/>
            <person name="Alikhan N.F."/>
            <person name="Baker D."/>
            <person name="Gharbi K."/>
            <person name="Hall N."/>
            <person name="Watson M."/>
            <person name="Adriaenssens E.M."/>
            <person name="Foster-Nyarko E."/>
            <person name="Jarju S."/>
            <person name="Secka A."/>
            <person name="Antonio M."/>
            <person name="Oren A."/>
            <person name="Chaudhuri R.R."/>
            <person name="La Ragione R."/>
            <person name="Hildebrand F."/>
            <person name="Pallen M.J."/>
        </authorList>
    </citation>
    <scope>NUCLEOTIDE SEQUENCE</scope>
    <source>
        <strain evidence="13">ChiBcec7-5410</strain>
    </source>
</reference>
<dbReference type="InterPro" id="IPR000131">
    <property type="entry name" value="ATP_synth_F1_gsu"/>
</dbReference>
<protein>
    <recommendedName>
        <fullName evidence="10">ATP synthase gamma chain</fullName>
    </recommendedName>
    <alternativeName>
        <fullName evidence="10">ATP synthase F1 sector gamma subunit</fullName>
    </alternativeName>
    <alternativeName>
        <fullName evidence="10">F-ATPase gamma subunit</fullName>
    </alternativeName>
</protein>
<evidence type="ECO:0000256" key="6">
    <source>
        <dbReference type="ARBA" id="ARBA00023065"/>
    </source>
</evidence>
<dbReference type="GO" id="GO:0005886">
    <property type="term" value="C:plasma membrane"/>
    <property type="evidence" value="ECO:0007669"/>
    <property type="project" value="UniProtKB-SubCell"/>
</dbReference>
<dbReference type="GO" id="GO:0045259">
    <property type="term" value="C:proton-transporting ATP synthase complex"/>
    <property type="evidence" value="ECO:0007669"/>
    <property type="project" value="UniProtKB-KW"/>
</dbReference>
<comment type="subcellular location">
    <subcellularLocation>
        <location evidence="10">Cell membrane</location>
        <topology evidence="10">Peripheral membrane protein</topology>
    </subcellularLocation>
    <subcellularLocation>
        <location evidence="2">Membrane</location>
        <topology evidence="2">Peripheral membrane protein</topology>
    </subcellularLocation>
</comment>
<gene>
    <name evidence="10 13" type="primary">atpG</name>
    <name evidence="13" type="ORF">IAC43_04725</name>
</gene>
<evidence type="ECO:0000256" key="5">
    <source>
        <dbReference type="ARBA" id="ARBA00022781"/>
    </source>
</evidence>
<keyword evidence="7 10" id="KW-0472">Membrane</keyword>
<evidence type="ECO:0000256" key="4">
    <source>
        <dbReference type="ARBA" id="ARBA00022448"/>
    </source>
</evidence>
<dbReference type="PANTHER" id="PTHR11693:SF22">
    <property type="entry name" value="ATP SYNTHASE SUBUNIT GAMMA, MITOCHONDRIAL"/>
    <property type="match status" value="1"/>
</dbReference>
<feature type="coiled-coil region" evidence="11">
    <location>
        <begin position="250"/>
        <end position="277"/>
    </location>
</feature>
<dbReference type="Gene3D" id="3.40.1380.10">
    <property type="match status" value="1"/>
</dbReference>
<dbReference type="CDD" id="cd12151">
    <property type="entry name" value="F1-ATPase_gamma"/>
    <property type="match status" value="1"/>
</dbReference>
<name>A0A9D1KSF7_9FIRM</name>
<keyword evidence="9 10" id="KW-0066">ATP synthesis</keyword>
<keyword evidence="8 10" id="KW-0139">CF(1)</keyword>
<comment type="similarity">
    <text evidence="3 10">Belongs to the ATPase gamma chain family.</text>
</comment>
<feature type="region of interest" description="Disordered" evidence="12">
    <location>
        <begin position="290"/>
        <end position="313"/>
    </location>
</feature>
<dbReference type="GO" id="GO:0005524">
    <property type="term" value="F:ATP binding"/>
    <property type="evidence" value="ECO:0007669"/>
    <property type="project" value="UniProtKB-UniRule"/>
</dbReference>
<dbReference type="Gene3D" id="1.10.287.80">
    <property type="entry name" value="ATP synthase, gamma subunit, helix hairpin domain"/>
    <property type="match status" value="1"/>
</dbReference>
<dbReference type="GO" id="GO:0046933">
    <property type="term" value="F:proton-transporting ATP synthase activity, rotational mechanism"/>
    <property type="evidence" value="ECO:0007669"/>
    <property type="project" value="UniProtKB-UniRule"/>
</dbReference>
<evidence type="ECO:0000256" key="7">
    <source>
        <dbReference type="ARBA" id="ARBA00023136"/>
    </source>
</evidence>
<dbReference type="PANTHER" id="PTHR11693">
    <property type="entry name" value="ATP SYNTHASE GAMMA CHAIN"/>
    <property type="match status" value="1"/>
</dbReference>
<dbReference type="PRINTS" id="PR00126">
    <property type="entry name" value="ATPASEGAMMA"/>
</dbReference>
<organism evidence="13 14">
    <name type="scientific">Candidatus Faecivivens stercoripullorum</name>
    <dbReference type="NCBI Taxonomy" id="2840805"/>
    <lineage>
        <taxon>Bacteria</taxon>
        <taxon>Bacillati</taxon>
        <taxon>Bacillota</taxon>
        <taxon>Clostridia</taxon>
        <taxon>Eubacteriales</taxon>
        <taxon>Oscillospiraceae</taxon>
        <taxon>Oscillospiraceae incertae sedis</taxon>
        <taxon>Candidatus Faecivivens</taxon>
    </lineage>
</organism>
<keyword evidence="5 10" id="KW-0375">Hydrogen ion transport</keyword>
<dbReference type="SUPFAM" id="SSF52943">
    <property type="entry name" value="ATP synthase (F1-ATPase), gamma subunit"/>
    <property type="match status" value="1"/>
</dbReference>
<dbReference type="HAMAP" id="MF_00815">
    <property type="entry name" value="ATP_synth_gamma_bact"/>
    <property type="match status" value="1"/>
</dbReference>
<comment type="function">
    <text evidence="1 10">Produces ATP from ADP in the presence of a proton gradient across the membrane. The gamma chain is believed to be important in regulating ATPase activity and the flow of protons through the CF(0) complex.</text>
</comment>
<evidence type="ECO:0000313" key="14">
    <source>
        <dbReference type="Proteomes" id="UP000824160"/>
    </source>
</evidence>
<sequence length="313" mass="35513">MAGTKEIKTHIESVKDTKKITNAMYLISSTKLRKARADLDQVRPYFDALRAEIKRIFRTVQDVESPFFYPVDHDTNPLDGTFGCLVITADKGLAGAYNQNVLKQAEKMLQEHPDTKLYVVGEYGRHFFAQRGIHIKKSFLYTAQNPTMDRAREITDILLEEYVQGKVKKIFIIYTDLKSSLASEANVTRLLPFHRSHFDAPAPGEKAFTEPIEFVPSVEAVLNNVMRSYISGFIYSALIDSFCSEQNARMTAMDAANQNAEKLLQELSLEYNRVRQAAITQEITEVSAGAKAQKAQRMKKKRQQGKEKEVCTN</sequence>
<dbReference type="AlphaFoldDB" id="A0A9D1KSF7"/>
<proteinExistence type="inferred from homology"/>
<evidence type="ECO:0000256" key="10">
    <source>
        <dbReference type="HAMAP-Rule" id="MF_00815"/>
    </source>
</evidence>
<comment type="subunit">
    <text evidence="10">F-type ATPases have 2 components, CF(1) - the catalytic core - and CF(0) - the membrane proton channel. CF(1) has five subunits: alpha(3), beta(3), gamma(1), delta(1), epsilon(1). CF(0) has three main subunits: a, b and c.</text>
</comment>
<evidence type="ECO:0000256" key="3">
    <source>
        <dbReference type="ARBA" id="ARBA00007681"/>
    </source>
</evidence>
<keyword evidence="11" id="KW-0175">Coiled coil</keyword>
<feature type="compositionally biased region" description="Basic residues" evidence="12">
    <location>
        <begin position="294"/>
        <end position="303"/>
    </location>
</feature>
<evidence type="ECO:0000313" key="13">
    <source>
        <dbReference type="EMBL" id="HIT94466.1"/>
    </source>
</evidence>